<dbReference type="PROSITE" id="PS50977">
    <property type="entry name" value="HTH_TETR_2"/>
    <property type="match status" value="1"/>
</dbReference>
<dbReference type="Pfam" id="PF17932">
    <property type="entry name" value="TetR_C_24"/>
    <property type="match status" value="1"/>
</dbReference>
<accession>A0ABV6YJH7</accession>
<dbReference type="InterPro" id="IPR009057">
    <property type="entry name" value="Homeodomain-like_sf"/>
</dbReference>
<keyword evidence="2 4" id="KW-0238">DNA-binding</keyword>
<dbReference type="InterPro" id="IPR036271">
    <property type="entry name" value="Tet_transcr_reg_TetR-rel_C_sf"/>
</dbReference>
<reference evidence="6 7" key="1">
    <citation type="submission" date="2024-09" db="EMBL/GenBank/DDBJ databases">
        <authorList>
            <person name="D'Angelo T."/>
        </authorList>
    </citation>
    <scope>NUCLEOTIDE SEQUENCE [LARGE SCALE GENOMIC DNA]</scope>
    <source>
        <strain evidence="6">SAG AM-320-E07</strain>
    </source>
</reference>
<dbReference type="SUPFAM" id="SSF46689">
    <property type="entry name" value="Homeodomain-like"/>
    <property type="match status" value="1"/>
</dbReference>
<evidence type="ECO:0000256" key="4">
    <source>
        <dbReference type="PROSITE-ProRule" id="PRU00335"/>
    </source>
</evidence>
<dbReference type="InterPro" id="IPR001647">
    <property type="entry name" value="HTH_TetR"/>
</dbReference>
<dbReference type="InterPro" id="IPR023772">
    <property type="entry name" value="DNA-bd_HTH_TetR-type_CS"/>
</dbReference>
<dbReference type="Gene3D" id="1.10.357.10">
    <property type="entry name" value="Tetracycline Repressor, domain 2"/>
    <property type="match status" value="1"/>
</dbReference>
<evidence type="ECO:0000256" key="3">
    <source>
        <dbReference type="ARBA" id="ARBA00023163"/>
    </source>
</evidence>
<name>A0ABV6YJH7_UNCEI</name>
<dbReference type="Proteomes" id="UP001593833">
    <property type="component" value="Unassembled WGS sequence"/>
</dbReference>
<dbReference type="SUPFAM" id="SSF48498">
    <property type="entry name" value="Tetracyclin repressor-like, C-terminal domain"/>
    <property type="match status" value="1"/>
</dbReference>
<protein>
    <submittedName>
        <fullName evidence="6">TetR/AcrR family transcriptional regulator</fullName>
    </submittedName>
</protein>
<dbReference type="PROSITE" id="PS01081">
    <property type="entry name" value="HTH_TETR_1"/>
    <property type="match status" value="1"/>
</dbReference>
<evidence type="ECO:0000256" key="2">
    <source>
        <dbReference type="ARBA" id="ARBA00023125"/>
    </source>
</evidence>
<evidence type="ECO:0000313" key="6">
    <source>
        <dbReference type="EMBL" id="MFC1572474.1"/>
    </source>
</evidence>
<comment type="caution">
    <text evidence="6">The sequence shown here is derived from an EMBL/GenBank/DDBJ whole genome shotgun (WGS) entry which is preliminary data.</text>
</comment>
<dbReference type="PANTHER" id="PTHR30055">
    <property type="entry name" value="HTH-TYPE TRANSCRIPTIONAL REGULATOR RUTR"/>
    <property type="match status" value="1"/>
</dbReference>
<feature type="DNA-binding region" description="H-T-H motif" evidence="4">
    <location>
        <begin position="48"/>
        <end position="67"/>
    </location>
</feature>
<evidence type="ECO:0000259" key="5">
    <source>
        <dbReference type="PROSITE" id="PS50977"/>
    </source>
</evidence>
<keyword evidence="7" id="KW-1185">Reference proteome</keyword>
<dbReference type="EMBL" id="JBHPKH010000017">
    <property type="protein sequence ID" value="MFC1572474.1"/>
    <property type="molecule type" value="Genomic_DNA"/>
</dbReference>
<dbReference type="PRINTS" id="PR00455">
    <property type="entry name" value="HTHTETR"/>
</dbReference>
<dbReference type="Gene3D" id="1.10.10.60">
    <property type="entry name" value="Homeodomain-like"/>
    <property type="match status" value="1"/>
</dbReference>
<gene>
    <name evidence="6" type="ORF">ACFL6M_02635</name>
</gene>
<proteinExistence type="predicted"/>
<organism evidence="6 7">
    <name type="scientific">Eiseniibacteriota bacterium</name>
    <dbReference type="NCBI Taxonomy" id="2212470"/>
    <lineage>
        <taxon>Bacteria</taxon>
        <taxon>Candidatus Eiseniibacteriota</taxon>
    </lineage>
</organism>
<evidence type="ECO:0000313" key="7">
    <source>
        <dbReference type="Proteomes" id="UP001593833"/>
    </source>
</evidence>
<dbReference type="Pfam" id="PF00440">
    <property type="entry name" value="TetR_N"/>
    <property type="match status" value="1"/>
</dbReference>
<feature type="domain" description="HTH tetR-type" evidence="5">
    <location>
        <begin position="25"/>
        <end position="85"/>
    </location>
</feature>
<sequence length="213" mass="24724">MTKRANPPGIFFPVPGNGERTPQYDERFAAILKTAAQIIADEGYEKASMRKLASRAGVSIAGLYYYFKSKEEVLYLIQYYTFDSLVRNLKDRLDGASQEPAEARIRLVVENHLSHFLKHLPELKVCARELESLKGDAYKKVLEKRREYYRITRKLIDELSAGSRQRLDSDMAALALFGMLNWVYMWFNPRRHSDLKRLEEQLSGIFIDGIRPR</sequence>
<keyword evidence="1" id="KW-0805">Transcription regulation</keyword>
<dbReference type="InterPro" id="IPR050109">
    <property type="entry name" value="HTH-type_TetR-like_transc_reg"/>
</dbReference>
<dbReference type="InterPro" id="IPR041490">
    <property type="entry name" value="KstR2_TetR_C"/>
</dbReference>
<keyword evidence="3" id="KW-0804">Transcription</keyword>
<dbReference type="PANTHER" id="PTHR30055:SF234">
    <property type="entry name" value="HTH-TYPE TRANSCRIPTIONAL REGULATOR BETI"/>
    <property type="match status" value="1"/>
</dbReference>
<evidence type="ECO:0000256" key="1">
    <source>
        <dbReference type="ARBA" id="ARBA00023015"/>
    </source>
</evidence>